<dbReference type="InterPro" id="IPR000182">
    <property type="entry name" value="GNAT_dom"/>
</dbReference>
<keyword evidence="3" id="KW-1185">Reference proteome</keyword>
<dbReference type="Proteomes" id="UP000199695">
    <property type="component" value="Unassembled WGS sequence"/>
</dbReference>
<proteinExistence type="predicted"/>
<feature type="domain" description="N-acetyltransferase" evidence="1">
    <location>
        <begin position="11"/>
        <end position="173"/>
    </location>
</feature>
<reference evidence="2 3" key="1">
    <citation type="submission" date="2016-10" db="EMBL/GenBank/DDBJ databases">
        <authorList>
            <person name="de Groot N.N."/>
        </authorList>
    </citation>
    <scope>NUCLEOTIDE SEQUENCE [LARGE SCALE GENOMIC DNA]</scope>
    <source>
        <strain evidence="2 3">DSM 46701</strain>
    </source>
</reference>
<accession>A0A1H8BQB2</accession>
<evidence type="ECO:0000313" key="2">
    <source>
        <dbReference type="EMBL" id="SEM84719.1"/>
    </source>
</evidence>
<dbReference type="GO" id="GO:0034069">
    <property type="term" value="F:aminoglycoside N-acetyltransferase activity"/>
    <property type="evidence" value="ECO:0007669"/>
    <property type="project" value="TreeGrafter"/>
</dbReference>
<dbReference type="PROSITE" id="PS51186">
    <property type="entry name" value="GNAT"/>
    <property type="match status" value="1"/>
</dbReference>
<dbReference type="OrthoDB" id="5291446at2"/>
<organism evidence="2 3">
    <name type="scientific">Lihuaxuella thermophila</name>
    <dbReference type="NCBI Taxonomy" id="1173111"/>
    <lineage>
        <taxon>Bacteria</taxon>
        <taxon>Bacillati</taxon>
        <taxon>Bacillota</taxon>
        <taxon>Bacilli</taxon>
        <taxon>Bacillales</taxon>
        <taxon>Thermoactinomycetaceae</taxon>
        <taxon>Lihuaxuella</taxon>
    </lineage>
</organism>
<evidence type="ECO:0000313" key="3">
    <source>
        <dbReference type="Proteomes" id="UP000199695"/>
    </source>
</evidence>
<keyword evidence="2" id="KW-0808">Transferase</keyword>
<sequence>MPRMKGMRVMLEIRPVEVGELPQAKALADQTFRDWEQKSMADGFPHIFSDTLAGQSFAAFEDGKMVTFLGLVPSVICVGRARLSVYSLGSVCTHPDYRGRGYASKVLEKVLAHVEGAGASLLLVSGTGPLYTRANCHLFGDVFRFVIKPDSAESLFSQHVRDDVQVREWKPVDWLKIAGAAARRTTRYEQSVWDLAMLVRAEAYASCVKLRHKVLVAEREGELEGFVVVGVPHRDGKKHPPTAFEWAGSPEVVGMLLAAAVERYHLQQLEVPVPWHEQALIRSLESYEVKRERNLGTVNIIHPERLIAQLRPYLREKDGELECQFSVRFLETGRTQIRLGKESGVLDSAELVSLVFDPEPKIRLDSHFKHLLAQLFPIPFPYTGGLNYV</sequence>
<dbReference type="InterPro" id="IPR016181">
    <property type="entry name" value="Acyl_CoA_acyltransferase"/>
</dbReference>
<dbReference type="RefSeq" id="WP_089965346.1">
    <property type="nucleotide sequence ID" value="NZ_FOCQ01000002.1"/>
</dbReference>
<dbReference type="STRING" id="1173111.SAMN05444955_102293"/>
<dbReference type="EMBL" id="FOCQ01000002">
    <property type="protein sequence ID" value="SEM84719.1"/>
    <property type="molecule type" value="Genomic_DNA"/>
</dbReference>
<dbReference type="PANTHER" id="PTHR37817">
    <property type="entry name" value="N-ACETYLTRANSFERASE EIS"/>
    <property type="match status" value="1"/>
</dbReference>
<dbReference type="InterPro" id="IPR051554">
    <property type="entry name" value="Acetyltransferase_Eis"/>
</dbReference>
<dbReference type="SUPFAM" id="SSF55729">
    <property type="entry name" value="Acyl-CoA N-acyltransferases (Nat)"/>
    <property type="match status" value="1"/>
</dbReference>
<protein>
    <submittedName>
        <fullName evidence="2">Predicted N-acetyltransferase YhbS</fullName>
    </submittedName>
</protein>
<dbReference type="GO" id="GO:0030649">
    <property type="term" value="P:aminoglycoside antibiotic catabolic process"/>
    <property type="evidence" value="ECO:0007669"/>
    <property type="project" value="TreeGrafter"/>
</dbReference>
<dbReference type="Gene3D" id="3.40.630.30">
    <property type="match status" value="1"/>
</dbReference>
<dbReference type="AlphaFoldDB" id="A0A1H8BQB2"/>
<evidence type="ECO:0000259" key="1">
    <source>
        <dbReference type="PROSITE" id="PS51186"/>
    </source>
</evidence>
<dbReference type="Pfam" id="PF13527">
    <property type="entry name" value="Acetyltransf_9"/>
    <property type="match status" value="1"/>
</dbReference>
<gene>
    <name evidence="2" type="ORF">SAMN05444955_102293</name>
</gene>
<dbReference type="CDD" id="cd04301">
    <property type="entry name" value="NAT_SF"/>
    <property type="match status" value="1"/>
</dbReference>
<name>A0A1H8BQB2_9BACL</name>
<dbReference type="PANTHER" id="PTHR37817:SF1">
    <property type="entry name" value="N-ACETYLTRANSFERASE EIS"/>
    <property type="match status" value="1"/>
</dbReference>